<feature type="transmembrane region" description="Helical" evidence="1">
    <location>
        <begin position="6"/>
        <end position="26"/>
    </location>
</feature>
<keyword evidence="1" id="KW-1133">Transmembrane helix</keyword>
<evidence type="ECO:0000313" key="2">
    <source>
        <dbReference type="EMBL" id="OGY22488.1"/>
    </source>
</evidence>
<feature type="transmembrane region" description="Helical" evidence="1">
    <location>
        <begin position="77"/>
        <end position="95"/>
    </location>
</feature>
<protein>
    <submittedName>
        <fullName evidence="2">Uncharacterized protein</fullName>
    </submittedName>
</protein>
<keyword evidence="1" id="KW-0812">Transmembrane</keyword>
<reference evidence="2 3" key="1">
    <citation type="journal article" date="2016" name="Nat. Commun.">
        <title>Thousands of microbial genomes shed light on interconnected biogeochemical processes in an aquifer system.</title>
        <authorList>
            <person name="Anantharaman K."/>
            <person name="Brown C.T."/>
            <person name="Hug L.A."/>
            <person name="Sharon I."/>
            <person name="Castelle C.J."/>
            <person name="Probst A.J."/>
            <person name="Thomas B.C."/>
            <person name="Singh A."/>
            <person name="Wilkins M.J."/>
            <person name="Karaoz U."/>
            <person name="Brodie E.L."/>
            <person name="Williams K.H."/>
            <person name="Hubbard S.S."/>
            <person name="Banfield J.F."/>
        </authorList>
    </citation>
    <scope>NUCLEOTIDE SEQUENCE [LARGE SCALE GENOMIC DNA]</scope>
</reference>
<dbReference type="STRING" id="1802591.A2113_01795"/>
<dbReference type="Proteomes" id="UP000176299">
    <property type="component" value="Unassembled WGS sequence"/>
</dbReference>
<feature type="transmembrane region" description="Helical" evidence="1">
    <location>
        <begin position="31"/>
        <end position="48"/>
    </location>
</feature>
<dbReference type="EMBL" id="MHCN01000006">
    <property type="protein sequence ID" value="OGY22488.1"/>
    <property type="molecule type" value="Genomic_DNA"/>
</dbReference>
<comment type="caution">
    <text evidence="2">The sequence shown here is derived from an EMBL/GenBank/DDBJ whole genome shotgun (WGS) entry which is preliminary data.</text>
</comment>
<organism evidence="2 3">
    <name type="scientific">Candidatus Woykebacteria bacterium GWA1_44_8</name>
    <dbReference type="NCBI Taxonomy" id="1802591"/>
    <lineage>
        <taxon>Bacteria</taxon>
        <taxon>Candidatus Woykeibacteriota</taxon>
    </lineage>
</organism>
<accession>A0A1G1W499</accession>
<keyword evidence="1" id="KW-0472">Membrane</keyword>
<evidence type="ECO:0000313" key="3">
    <source>
        <dbReference type="Proteomes" id="UP000176299"/>
    </source>
</evidence>
<evidence type="ECO:0000256" key="1">
    <source>
        <dbReference type="SAM" id="Phobius"/>
    </source>
</evidence>
<dbReference type="AlphaFoldDB" id="A0A1G1W499"/>
<name>A0A1G1W499_9BACT</name>
<sequence>MRLDLVQFLTSITGISSITAVSLLAVKKYDLAATIFTALTIGAVGALWERYSRKSGAPLDLRAFRDKRLLDQEETEFVITHSPYPLLALFAYFLAKKRA</sequence>
<gene>
    <name evidence="2" type="ORF">A2113_01795</name>
</gene>
<proteinExistence type="predicted"/>